<feature type="region of interest" description="Disordered" evidence="1">
    <location>
        <begin position="12"/>
        <end position="37"/>
    </location>
</feature>
<name>A0A381TG98_9ZZZZ</name>
<reference evidence="2" key="1">
    <citation type="submission" date="2018-05" db="EMBL/GenBank/DDBJ databases">
        <authorList>
            <person name="Lanie J.A."/>
            <person name="Ng W.-L."/>
            <person name="Kazmierczak K.M."/>
            <person name="Andrzejewski T.M."/>
            <person name="Davidsen T.M."/>
            <person name="Wayne K.J."/>
            <person name="Tettelin H."/>
            <person name="Glass J.I."/>
            <person name="Rusch D."/>
            <person name="Podicherti R."/>
            <person name="Tsui H.-C.T."/>
            <person name="Winkler M.E."/>
        </authorList>
    </citation>
    <scope>NUCLEOTIDE SEQUENCE</scope>
</reference>
<organism evidence="2">
    <name type="scientific">marine metagenome</name>
    <dbReference type="NCBI Taxonomy" id="408172"/>
    <lineage>
        <taxon>unclassified sequences</taxon>
        <taxon>metagenomes</taxon>
        <taxon>ecological metagenomes</taxon>
    </lineage>
</organism>
<dbReference type="EMBL" id="UINC01004464">
    <property type="protein sequence ID" value="SVA14521.1"/>
    <property type="molecule type" value="Genomic_DNA"/>
</dbReference>
<evidence type="ECO:0000256" key="1">
    <source>
        <dbReference type="SAM" id="MobiDB-lite"/>
    </source>
</evidence>
<evidence type="ECO:0000313" key="2">
    <source>
        <dbReference type="EMBL" id="SVA14521.1"/>
    </source>
</evidence>
<proteinExistence type="predicted"/>
<feature type="non-terminal residue" evidence="2">
    <location>
        <position position="1"/>
    </location>
</feature>
<accession>A0A381TG98</accession>
<gene>
    <name evidence="2" type="ORF">METZ01_LOCUS67375</name>
</gene>
<dbReference type="AlphaFoldDB" id="A0A381TG98"/>
<sequence>VVNLFRLLGLPNPNATPRRRGGRSKVTVDPGPKAGNRFHDLGDIRWSDRTERMTQKPLRRVIYLQPDDLHRLPLDGAEQNLAMGDMMIVDLTSLNHMPSQQSVCGRRVQDLGNRTGLPVFALNETDALLMIAGARMRVDTHKHRLGTAGWSQLPESAEA</sequence>
<protein>
    <submittedName>
        <fullName evidence="2">Uncharacterized protein</fullName>
    </submittedName>
</protein>